<gene>
    <name evidence="11" type="ORF">SAMN03080601_02119</name>
</gene>
<comment type="catalytic activity">
    <reaction evidence="1 9">
        <text>Endohydrolysis of (1-&gt;4)-beta-D-xylosidic linkages in xylans.</text>
        <dbReference type="EC" id="3.2.1.8"/>
    </reaction>
</comment>
<dbReference type="PROSITE" id="PS51257">
    <property type="entry name" value="PROKAR_LIPOPROTEIN"/>
    <property type="match status" value="1"/>
</dbReference>
<evidence type="ECO:0000256" key="8">
    <source>
        <dbReference type="ARBA" id="ARBA00023326"/>
    </source>
</evidence>
<keyword evidence="12" id="KW-1185">Reference proteome</keyword>
<evidence type="ECO:0000256" key="1">
    <source>
        <dbReference type="ARBA" id="ARBA00000681"/>
    </source>
</evidence>
<dbReference type="STRING" id="889453.SAMN03080601_02119"/>
<dbReference type="PRINTS" id="PR00134">
    <property type="entry name" value="GLHYDRLASE10"/>
</dbReference>
<dbReference type="RefSeq" id="WP_079557848.1">
    <property type="nucleotide sequence ID" value="NZ_CP021904.1"/>
</dbReference>
<protein>
    <recommendedName>
        <fullName evidence="9">Beta-xylanase</fullName>
        <ecNumber evidence="9">3.2.1.8</ecNumber>
    </recommendedName>
</protein>
<dbReference type="EC" id="3.2.1.8" evidence="9"/>
<dbReference type="OrthoDB" id="9809277at2"/>
<dbReference type="Pfam" id="PF00331">
    <property type="entry name" value="Glyco_hydro_10"/>
    <property type="match status" value="1"/>
</dbReference>
<keyword evidence="3 11" id="KW-0858">Xylan degradation</keyword>
<organism evidence="11 12">
    <name type="scientific">Alkalitalea saponilacus</name>
    <dbReference type="NCBI Taxonomy" id="889453"/>
    <lineage>
        <taxon>Bacteria</taxon>
        <taxon>Pseudomonadati</taxon>
        <taxon>Bacteroidota</taxon>
        <taxon>Bacteroidia</taxon>
        <taxon>Marinilabiliales</taxon>
        <taxon>Marinilabiliaceae</taxon>
        <taxon>Alkalitalea</taxon>
    </lineage>
</organism>
<evidence type="ECO:0000256" key="2">
    <source>
        <dbReference type="ARBA" id="ARBA00007495"/>
    </source>
</evidence>
<dbReference type="AlphaFoldDB" id="A0A1T5H7X4"/>
<dbReference type="PANTHER" id="PTHR31490">
    <property type="entry name" value="GLYCOSYL HYDROLASE"/>
    <property type="match status" value="1"/>
</dbReference>
<evidence type="ECO:0000313" key="12">
    <source>
        <dbReference type="Proteomes" id="UP000191055"/>
    </source>
</evidence>
<evidence type="ECO:0000256" key="3">
    <source>
        <dbReference type="ARBA" id="ARBA00022651"/>
    </source>
</evidence>
<dbReference type="KEGG" id="asx:CDL62_17705"/>
<dbReference type="InterPro" id="IPR017853">
    <property type="entry name" value="GH"/>
</dbReference>
<feature type="domain" description="GH10" evidence="10">
    <location>
        <begin position="22"/>
        <end position="351"/>
    </location>
</feature>
<dbReference type="EMBL" id="FUYV01000012">
    <property type="protein sequence ID" value="SKC16651.1"/>
    <property type="molecule type" value="Genomic_DNA"/>
</dbReference>
<dbReference type="InterPro" id="IPR001000">
    <property type="entry name" value="GH10_dom"/>
</dbReference>
<dbReference type="PROSITE" id="PS51760">
    <property type="entry name" value="GH10_2"/>
    <property type="match status" value="1"/>
</dbReference>
<evidence type="ECO:0000256" key="6">
    <source>
        <dbReference type="ARBA" id="ARBA00023277"/>
    </source>
</evidence>
<keyword evidence="7 9" id="KW-0326">Glycosidase</keyword>
<sequence>MKLLTVILASILMLSCSNQTENSSEKGLKDYADFPIGTATSPRQLFNNEQLRGMIKADFNSITLDNDMKMHRIMPAENEFNWEEVDRVVEFCQENNFRLHGHAFIWHSSTPRWLQEKNPDSTWLAQFMEDYILTYGSRYRGKVAGWDVVNEAIMDHTGEFRSSIWYDAFGEEFIARAFRLAHKADPDAILFYNDYNIERDTVKFNATLRLVERLLEQGVPISGIGFQMHIRMDIDEETIEYTLRRAAETGLQIHLSEIDVIFNKHDDNPGGGIQIYDEVTEEMLEAQGKKHQWFAEAYIRNVPAEQRYGMTFWGFVDSHSWIRPFFRLNDWPCLYDADYNPKPAYFGFIEGLKSSQN</sequence>
<keyword evidence="4" id="KW-0732">Signal</keyword>
<accession>A0A1T5H7X4</accession>
<evidence type="ECO:0000256" key="5">
    <source>
        <dbReference type="ARBA" id="ARBA00022801"/>
    </source>
</evidence>
<keyword evidence="5 9" id="KW-0378">Hydrolase</keyword>
<keyword evidence="6 9" id="KW-0119">Carbohydrate metabolism</keyword>
<evidence type="ECO:0000256" key="9">
    <source>
        <dbReference type="RuleBase" id="RU361174"/>
    </source>
</evidence>
<evidence type="ECO:0000313" key="11">
    <source>
        <dbReference type="EMBL" id="SKC16651.1"/>
    </source>
</evidence>
<name>A0A1T5H7X4_9BACT</name>
<reference evidence="11 12" key="1">
    <citation type="submission" date="2017-02" db="EMBL/GenBank/DDBJ databases">
        <authorList>
            <person name="Peterson S.W."/>
        </authorList>
    </citation>
    <scope>NUCLEOTIDE SEQUENCE [LARGE SCALE GENOMIC DNA]</scope>
    <source>
        <strain evidence="11 12">DSM 24412</strain>
    </source>
</reference>
<dbReference type="SUPFAM" id="SSF51445">
    <property type="entry name" value="(Trans)glycosidases"/>
    <property type="match status" value="1"/>
</dbReference>
<dbReference type="PANTHER" id="PTHR31490:SF88">
    <property type="entry name" value="BETA-XYLANASE"/>
    <property type="match status" value="1"/>
</dbReference>
<dbReference type="Gene3D" id="3.20.20.80">
    <property type="entry name" value="Glycosidases"/>
    <property type="match status" value="1"/>
</dbReference>
<evidence type="ECO:0000259" key="10">
    <source>
        <dbReference type="PROSITE" id="PS51760"/>
    </source>
</evidence>
<dbReference type="InterPro" id="IPR044846">
    <property type="entry name" value="GH10"/>
</dbReference>
<dbReference type="GO" id="GO:0031176">
    <property type="term" value="F:endo-1,4-beta-xylanase activity"/>
    <property type="evidence" value="ECO:0007669"/>
    <property type="project" value="UniProtKB-EC"/>
</dbReference>
<dbReference type="SMART" id="SM00633">
    <property type="entry name" value="Glyco_10"/>
    <property type="match status" value="1"/>
</dbReference>
<proteinExistence type="inferred from homology"/>
<evidence type="ECO:0000256" key="7">
    <source>
        <dbReference type="ARBA" id="ARBA00023295"/>
    </source>
</evidence>
<keyword evidence="8 9" id="KW-0624">Polysaccharide degradation</keyword>
<dbReference type="Proteomes" id="UP000191055">
    <property type="component" value="Unassembled WGS sequence"/>
</dbReference>
<evidence type="ECO:0000256" key="4">
    <source>
        <dbReference type="ARBA" id="ARBA00022729"/>
    </source>
</evidence>
<dbReference type="GO" id="GO:0045493">
    <property type="term" value="P:xylan catabolic process"/>
    <property type="evidence" value="ECO:0007669"/>
    <property type="project" value="UniProtKB-KW"/>
</dbReference>
<comment type="similarity">
    <text evidence="2 9">Belongs to the glycosyl hydrolase 10 (cellulase F) family.</text>
</comment>